<gene>
    <name evidence="2" type="ORF">JKP88DRAFT_253092</name>
</gene>
<evidence type="ECO:0000313" key="3">
    <source>
        <dbReference type="Proteomes" id="UP000664859"/>
    </source>
</evidence>
<proteinExistence type="predicted"/>
<evidence type="ECO:0000256" key="1">
    <source>
        <dbReference type="SAM" id="MobiDB-lite"/>
    </source>
</evidence>
<accession>A0A836CKQ3</accession>
<comment type="caution">
    <text evidence="2">The sequence shown here is derived from an EMBL/GenBank/DDBJ whole genome shotgun (WGS) entry which is preliminary data.</text>
</comment>
<dbReference type="EMBL" id="JAFCMP010000058">
    <property type="protein sequence ID" value="KAG5188994.1"/>
    <property type="molecule type" value="Genomic_DNA"/>
</dbReference>
<protein>
    <submittedName>
        <fullName evidence="2">Uncharacterized protein</fullName>
    </submittedName>
</protein>
<name>A0A836CKQ3_9STRA</name>
<reference evidence="2" key="1">
    <citation type="submission" date="2021-02" db="EMBL/GenBank/DDBJ databases">
        <title>First Annotated Genome of the Yellow-green Alga Tribonema minus.</title>
        <authorList>
            <person name="Mahan K.M."/>
        </authorList>
    </citation>
    <scope>NUCLEOTIDE SEQUENCE</scope>
    <source>
        <strain evidence="2">UTEX B ZZ1240</strain>
    </source>
</reference>
<organism evidence="2 3">
    <name type="scientific">Tribonema minus</name>
    <dbReference type="NCBI Taxonomy" id="303371"/>
    <lineage>
        <taxon>Eukaryota</taxon>
        <taxon>Sar</taxon>
        <taxon>Stramenopiles</taxon>
        <taxon>Ochrophyta</taxon>
        <taxon>PX clade</taxon>
        <taxon>Xanthophyceae</taxon>
        <taxon>Tribonematales</taxon>
        <taxon>Tribonemataceae</taxon>
        <taxon>Tribonema</taxon>
    </lineage>
</organism>
<dbReference type="Proteomes" id="UP000664859">
    <property type="component" value="Unassembled WGS sequence"/>
</dbReference>
<dbReference type="AlphaFoldDB" id="A0A836CKQ3"/>
<feature type="region of interest" description="Disordered" evidence="1">
    <location>
        <begin position="89"/>
        <end position="111"/>
    </location>
</feature>
<keyword evidence="3" id="KW-1185">Reference proteome</keyword>
<evidence type="ECO:0000313" key="2">
    <source>
        <dbReference type="EMBL" id="KAG5188994.1"/>
    </source>
</evidence>
<sequence>MQASAAALLVVPWAVPEEATSENEFSNSASATGTYNSNFAAALRPMAAAAKPTFRPMQASAAAQFVVPWALADCEVPPVLFRGNGNSTAAAETLEREDEERPRSPLAPLRHQPCPHGKQRSYFCRECGGGAFCTHGRNRYTCKECGGKGICAHGRHRFSCKEECGGRAFCAHGRKRTTCKECSGGAFCEHGQQRTRCKECGGGALCEHGRRRYTCKECGGKGICGHGRHRYRCKECGGGGICEHVHVRRECRTCNPALMMTCTHGRRHQCKACGGKPIKNAAAGQRSVDATVAAVAEVGDGPGLAAGDAMITTADAL</sequence>